<feature type="transmembrane region" description="Helical" evidence="1">
    <location>
        <begin position="20"/>
        <end position="39"/>
    </location>
</feature>
<gene>
    <name evidence="2" type="ORF">ACFOZ7_20780</name>
</gene>
<organism evidence="2 3">
    <name type="scientific">Natribaculum luteum</name>
    <dbReference type="NCBI Taxonomy" id="1586232"/>
    <lineage>
        <taxon>Archaea</taxon>
        <taxon>Methanobacteriati</taxon>
        <taxon>Methanobacteriota</taxon>
        <taxon>Stenosarchaea group</taxon>
        <taxon>Halobacteria</taxon>
        <taxon>Halobacteriales</taxon>
        <taxon>Natrialbaceae</taxon>
        <taxon>Natribaculum</taxon>
    </lineage>
</organism>
<keyword evidence="1" id="KW-0472">Membrane</keyword>
<comment type="caution">
    <text evidence="2">The sequence shown here is derived from an EMBL/GenBank/DDBJ whole genome shotgun (WGS) entry which is preliminary data.</text>
</comment>
<dbReference type="RefSeq" id="WP_246970644.1">
    <property type="nucleotide sequence ID" value="NZ_CP095397.1"/>
</dbReference>
<accession>A0ABD5P5X0</accession>
<dbReference type="GeneID" id="71855746"/>
<proteinExistence type="predicted"/>
<protein>
    <recommendedName>
        <fullName evidence="4">Type IV pilin</fullName>
    </recommendedName>
</protein>
<evidence type="ECO:0008006" key="4">
    <source>
        <dbReference type="Google" id="ProtNLM"/>
    </source>
</evidence>
<keyword evidence="1" id="KW-1133">Transmembrane helix</keyword>
<evidence type="ECO:0000313" key="2">
    <source>
        <dbReference type="EMBL" id="MFC4249333.1"/>
    </source>
</evidence>
<keyword evidence="1" id="KW-0812">Transmembrane</keyword>
<name>A0ABD5P5X0_9EURY</name>
<evidence type="ECO:0000313" key="3">
    <source>
        <dbReference type="Proteomes" id="UP001595821"/>
    </source>
</evidence>
<sequence length="216" mass="24295">MREDRLSRAERGQAYTLEGFVGAMVVLMAVLFAIQAVVITPTTGGAVDRTVQAQLQQELQDSLLVAENDGNLSYLVRHWEVDESEDEVTFNGSDPALDDRRGHYNTSAFEKKFAIGEMLDERFANRSGQNYNVVLTYQNGSRADREALVYQGKPDTNAFAASYSVTLYDDQELTSDSESRSLKDVYDDPDLEPPIPRYSDESSEVYNVVEVRVIVW</sequence>
<dbReference type="InterPro" id="IPR055712">
    <property type="entry name" value="DUF7288"/>
</dbReference>
<dbReference type="Pfam" id="PF23959">
    <property type="entry name" value="DUF7288"/>
    <property type="match status" value="1"/>
</dbReference>
<dbReference type="EMBL" id="JBHSDJ010000132">
    <property type="protein sequence ID" value="MFC4249333.1"/>
    <property type="molecule type" value="Genomic_DNA"/>
</dbReference>
<dbReference type="Proteomes" id="UP001595821">
    <property type="component" value="Unassembled WGS sequence"/>
</dbReference>
<reference evidence="2 3" key="1">
    <citation type="journal article" date="2014" name="Int. J. Syst. Evol. Microbiol.">
        <title>Complete genome sequence of Corynebacterium casei LMG S-19264T (=DSM 44701T), isolated from a smear-ripened cheese.</title>
        <authorList>
            <consortium name="US DOE Joint Genome Institute (JGI-PGF)"/>
            <person name="Walter F."/>
            <person name="Albersmeier A."/>
            <person name="Kalinowski J."/>
            <person name="Ruckert C."/>
        </authorList>
    </citation>
    <scope>NUCLEOTIDE SEQUENCE [LARGE SCALE GENOMIC DNA]</scope>
    <source>
        <strain evidence="2 3">IBRC-M 10912</strain>
    </source>
</reference>
<evidence type="ECO:0000256" key="1">
    <source>
        <dbReference type="SAM" id="Phobius"/>
    </source>
</evidence>
<dbReference type="AlphaFoldDB" id="A0ABD5P5X0"/>